<dbReference type="Proteomes" id="UP000186216">
    <property type="component" value="Unassembled WGS sequence"/>
</dbReference>
<feature type="domain" description="ABC transmembrane type-1" evidence="10">
    <location>
        <begin position="210"/>
        <end position="418"/>
    </location>
</feature>
<feature type="transmembrane region" description="Helical" evidence="8">
    <location>
        <begin position="214"/>
        <end position="236"/>
    </location>
</feature>
<dbReference type="EMBL" id="CP067140">
    <property type="protein sequence ID" value="WCR04457.1"/>
    <property type="molecule type" value="Genomic_DNA"/>
</dbReference>
<dbReference type="Pfam" id="PF00528">
    <property type="entry name" value="BPD_transp_1"/>
    <property type="match status" value="1"/>
</dbReference>
<evidence type="ECO:0000259" key="10">
    <source>
        <dbReference type="PROSITE" id="PS50928"/>
    </source>
</evidence>
<comment type="subcellular location">
    <subcellularLocation>
        <location evidence="1 8">Cell membrane</location>
        <topology evidence="1 8">Multi-pass membrane protein</topology>
    </subcellularLocation>
</comment>
<dbReference type="PANTHER" id="PTHR42929">
    <property type="entry name" value="INNER MEMBRANE ABC TRANSPORTER PERMEASE PROTEIN YDCU-RELATED-RELATED"/>
    <property type="match status" value="1"/>
</dbReference>
<keyword evidence="5 8" id="KW-0812">Transmembrane</keyword>
<dbReference type="GO" id="GO:0005886">
    <property type="term" value="C:plasma membrane"/>
    <property type="evidence" value="ECO:0007669"/>
    <property type="project" value="UniProtKB-SubCell"/>
</dbReference>
<dbReference type="PANTHER" id="PTHR42929:SF5">
    <property type="entry name" value="ABC TRANSPORTER PERMEASE PROTEIN"/>
    <property type="match status" value="1"/>
</dbReference>
<evidence type="ECO:0000313" key="13">
    <source>
        <dbReference type="Proteomes" id="UP000186216"/>
    </source>
</evidence>
<evidence type="ECO:0000313" key="11">
    <source>
        <dbReference type="EMBL" id="SIT01075.1"/>
    </source>
</evidence>
<dbReference type="CDD" id="cd06261">
    <property type="entry name" value="TM_PBP2"/>
    <property type="match status" value="1"/>
</dbReference>
<keyword evidence="4" id="KW-1003">Cell membrane</keyword>
<keyword evidence="14" id="KW-1185">Reference proteome</keyword>
<dbReference type="InterPro" id="IPR000515">
    <property type="entry name" value="MetI-like"/>
</dbReference>
<accession>A0AA46A6N8</accession>
<dbReference type="Gene3D" id="1.10.3720.10">
    <property type="entry name" value="MetI-like"/>
    <property type="match status" value="1"/>
</dbReference>
<dbReference type="InterPro" id="IPR035906">
    <property type="entry name" value="MetI-like_sf"/>
</dbReference>
<dbReference type="SUPFAM" id="SSF161098">
    <property type="entry name" value="MetI-like"/>
    <property type="match status" value="1"/>
</dbReference>
<feature type="compositionally biased region" description="Low complexity" evidence="9">
    <location>
        <begin position="1"/>
        <end position="18"/>
    </location>
</feature>
<protein>
    <submittedName>
        <fullName evidence="12">ABC transporter permease</fullName>
    </submittedName>
    <submittedName>
        <fullName evidence="11">Spermidine/putrescine transport system permease protein</fullName>
    </submittedName>
</protein>
<organism evidence="11 13">
    <name type="scientific">Paracoccus saliphilus</name>
    <dbReference type="NCBI Taxonomy" id="405559"/>
    <lineage>
        <taxon>Bacteria</taxon>
        <taxon>Pseudomonadati</taxon>
        <taxon>Pseudomonadota</taxon>
        <taxon>Alphaproteobacteria</taxon>
        <taxon>Rhodobacterales</taxon>
        <taxon>Paracoccaceae</taxon>
        <taxon>Paracoccus</taxon>
    </lineage>
</organism>
<evidence type="ECO:0000256" key="9">
    <source>
        <dbReference type="SAM" id="MobiDB-lite"/>
    </source>
</evidence>
<dbReference type="GO" id="GO:0055085">
    <property type="term" value="P:transmembrane transport"/>
    <property type="evidence" value="ECO:0007669"/>
    <property type="project" value="InterPro"/>
</dbReference>
<reference evidence="11 13" key="1">
    <citation type="submission" date="2017-01" db="EMBL/GenBank/DDBJ databases">
        <authorList>
            <person name="Varghese N."/>
            <person name="Submissions S."/>
        </authorList>
    </citation>
    <scope>NUCLEOTIDE SEQUENCE [LARGE SCALE GENOMIC DNA]</scope>
    <source>
        <strain evidence="11 13">DSM 18447</strain>
    </source>
</reference>
<sequence>MAHASDPQAATSAAAAPDGPLTTADGKPLAWSLARSQARARRRAFFLVLPLLAFILITFVVPIGQMLQRSFYNDGFSANMPEISQWFAENPRGTEPNDAAWTALANDLLASAEERSIGVVGTRINYDVPGTRSLFTSTGRKVRRGIEPPYREALLEMDEDWADPQLWGAMRDASRPVTSNFYLAAVDRTRAEDGSIEQVEPRQRIYVMLFMRTFWLSALITFLTFALGFPIAHLLATLPMRKSNLLMILVLLPFWTSLLVRTTSWMVLLQQQGVINDILVWMGVIGGSQRLQMIYNQAGTIIAMTHILLPFMILPLYSVMRTINPSYVRAARSLGATSWTAFRRIYFPQTLPGLGAGALLVFILAVGYYITPALVGGASGQLISNLIAQHMTDTLNWSMAAALAALLLGSVLILYWLYDRLVGVDNLKLG</sequence>
<evidence type="ECO:0000313" key="12">
    <source>
        <dbReference type="EMBL" id="WCR04457.1"/>
    </source>
</evidence>
<evidence type="ECO:0000256" key="7">
    <source>
        <dbReference type="ARBA" id="ARBA00023136"/>
    </source>
</evidence>
<evidence type="ECO:0000256" key="6">
    <source>
        <dbReference type="ARBA" id="ARBA00022989"/>
    </source>
</evidence>
<reference evidence="12 14" key="2">
    <citation type="submission" date="2021-01" db="EMBL/GenBank/DDBJ databases">
        <title>Biogeographic distribution of Paracoccus.</title>
        <authorList>
            <person name="Hollensteiner J."/>
            <person name="Leineberger J."/>
            <person name="Brinkhoff T."/>
            <person name="Daniel R."/>
        </authorList>
    </citation>
    <scope>NUCLEOTIDE SEQUENCE [LARGE SCALE GENOMIC DNA]</scope>
    <source>
        <strain evidence="12 14">DSM 18447</strain>
    </source>
</reference>
<gene>
    <name evidence="12" type="ORF">JHX88_06945</name>
    <name evidence="11" type="ORF">SAMN05421772_11258</name>
</gene>
<evidence type="ECO:0000256" key="1">
    <source>
        <dbReference type="ARBA" id="ARBA00004651"/>
    </source>
</evidence>
<evidence type="ECO:0000256" key="4">
    <source>
        <dbReference type="ARBA" id="ARBA00022475"/>
    </source>
</evidence>
<feature type="transmembrane region" description="Helical" evidence="8">
    <location>
        <begin position="395"/>
        <end position="418"/>
    </location>
</feature>
<feature type="transmembrane region" description="Helical" evidence="8">
    <location>
        <begin position="44"/>
        <end position="64"/>
    </location>
</feature>
<feature type="region of interest" description="Disordered" evidence="9">
    <location>
        <begin position="1"/>
        <end position="21"/>
    </location>
</feature>
<proteinExistence type="inferred from homology"/>
<feature type="transmembrane region" description="Helical" evidence="8">
    <location>
        <begin position="353"/>
        <end position="375"/>
    </location>
</feature>
<dbReference type="PROSITE" id="PS50928">
    <property type="entry name" value="ABC_TM1"/>
    <property type="match status" value="1"/>
</dbReference>
<keyword evidence="7 8" id="KW-0472">Membrane</keyword>
<keyword evidence="3 8" id="KW-0813">Transport</keyword>
<comment type="similarity">
    <text evidence="2">Belongs to the binding-protein-dependent transport system permease family. CysTW subfamily.</text>
</comment>
<feature type="transmembrane region" description="Helical" evidence="8">
    <location>
        <begin position="298"/>
        <end position="319"/>
    </location>
</feature>
<evidence type="ECO:0000313" key="14">
    <source>
        <dbReference type="Proteomes" id="UP001215549"/>
    </source>
</evidence>
<evidence type="ECO:0000256" key="8">
    <source>
        <dbReference type="RuleBase" id="RU363032"/>
    </source>
</evidence>
<dbReference type="AlphaFoldDB" id="A0AA46A6N8"/>
<dbReference type="EMBL" id="FTOU01000012">
    <property type="protein sequence ID" value="SIT01075.1"/>
    <property type="molecule type" value="Genomic_DNA"/>
</dbReference>
<keyword evidence="6 8" id="KW-1133">Transmembrane helix</keyword>
<evidence type="ECO:0000256" key="5">
    <source>
        <dbReference type="ARBA" id="ARBA00022692"/>
    </source>
</evidence>
<feature type="transmembrane region" description="Helical" evidence="8">
    <location>
        <begin position="243"/>
        <end position="260"/>
    </location>
</feature>
<evidence type="ECO:0000256" key="3">
    <source>
        <dbReference type="ARBA" id="ARBA00022448"/>
    </source>
</evidence>
<dbReference type="Proteomes" id="UP001215549">
    <property type="component" value="Chromosome"/>
</dbReference>
<name>A0AA46A6N8_9RHOB</name>
<dbReference type="RefSeq" id="WP_076527162.1">
    <property type="nucleotide sequence ID" value="NZ_CP067140.1"/>
</dbReference>
<evidence type="ECO:0000256" key="2">
    <source>
        <dbReference type="ARBA" id="ARBA00007069"/>
    </source>
</evidence>